<feature type="region of interest" description="Disordered" evidence="1">
    <location>
        <begin position="1"/>
        <end position="24"/>
    </location>
</feature>
<feature type="compositionally biased region" description="Polar residues" evidence="1">
    <location>
        <begin position="317"/>
        <end position="341"/>
    </location>
</feature>
<evidence type="ECO:0000313" key="2">
    <source>
        <dbReference type="EMBL" id="WAQ81925.1"/>
    </source>
</evidence>
<sequence>MAQASSSNTNVFGNRNTSEDAFNVGPSSTNMASWSAGTALTANYLSGELVYAAYGSITSSNTKLFPSSSLSPRNSSECKVPSTNPNPPIPFSYYNAPQPWGTQTSSSAYTNAVPYSPNHQDVPSANPNPSIPFSYYNGPQPWEEQTTEDAFNAGPSSINVASWSAGTALTENYLSGEPVYAAYGSIISSNTKLFPPPPLLPRNSSECKVPSANPNPSIPFSYYNEPQPWGTQAYSSALSYTNAAPYSLNNQDGVHSEQLVPFTTDNHSYAAPALHLENSTAPATYETFASASSSYDNGPSNFQTPLTLSSGTPSSGYNHPSTSSGGRNNGQNDVNSPQQTGTVPESLAVVSNPEPESQLPGHGSSKRQGIESTMGFLQELGVFMKRSPTGREAWKEFIQGEAIEILRHEEPPRGAYPQGLFQSLTTVAADFFSSEARDRQDATLMTNMPFLTNVLMGMHPAPNRQNHRGNEEEEVAPPDGTGPNAASVNPDDSSDATHVPDIVGYEPNPNRHDAATMRFRRVSNFGFGHPQLHPSSS</sequence>
<feature type="region of interest" description="Disordered" evidence="1">
    <location>
        <begin position="459"/>
        <end position="517"/>
    </location>
</feature>
<feature type="region of interest" description="Disordered" evidence="1">
    <location>
        <begin position="290"/>
        <end position="341"/>
    </location>
</feature>
<name>A0ABY7C9T7_9BASI</name>
<dbReference type="Proteomes" id="UP001164743">
    <property type="component" value="Chromosome 2A"/>
</dbReference>
<dbReference type="GeneID" id="77807133"/>
<feature type="compositionally biased region" description="Polar residues" evidence="1">
    <location>
        <begin position="290"/>
        <end position="303"/>
    </location>
</feature>
<gene>
    <name evidence="2" type="ORF">PtA15_2A238</name>
</gene>
<dbReference type="RefSeq" id="XP_053017480.1">
    <property type="nucleotide sequence ID" value="XM_053166238.1"/>
</dbReference>
<feature type="region of interest" description="Disordered" evidence="1">
    <location>
        <begin position="64"/>
        <end position="84"/>
    </location>
</feature>
<dbReference type="EMBL" id="CP110422">
    <property type="protein sequence ID" value="WAQ81925.1"/>
    <property type="molecule type" value="Genomic_DNA"/>
</dbReference>
<feature type="compositionally biased region" description="Low complexity" evidence="1">
    <location>
        <begin position="304"/>
        <end position="316"/>
    </location>
</feature>
<accession>A0ABY7C9T7</accession>
<evidence type="ECO:0000313" key="3">
    <source>
        <dbReference type="Proteomes" id="UP001164743"/>
    </source>
</evidence>
<proteinExistence type="predicted"/>
<organism evidence="2 3">
    <name type="scientific">Puccinia triticina</name>
    <dbReference type="NCBI Taxonomy" id="208348"/>
    <lineage>
        <taxon>Eukaryota</taxon>
        <taxon>Fungi</taxon>
        <taxon>Dikarya</taxon>
        <taxon>Basidiomycota</taxon>
        <taxon>Pucciniomycotina</taxon>
        <taxon>Pucciniomycetes</taxon>
        <taxon>Pucciniales</taxon>
        <taxon>Pucciniaceae</taxon>
        <taxon>Puccinia</taxon>
    </lineage>
</organism>
<evidence type="ECO:0000256" key="1">
    <source>
        <dbReference type="SAM" id="MobiDB-lite"/>
    </source>
</evidence>
<reference evidence="2" key="1">
    <citation type="submission" date="2022-10" db="EMBL/GenBank/DDBJ databases">
        <title>Puccinia triticina Genome sequencing and assembly.</title>
        <authorList>
            <person name="Li C."/>
        </authorList>
    </citation>
    <scope>NUCLEOTIDE SEQUENCE</scope>
    <source>
        <strain evidence="2">Pt15</strain>
    </source>
</reference>
<protein>
    <submittedName>
        <fullName evidence="2">Uncharacterized protein</fullName>
    </submittedName>
</protein>
<keyword evidence="3" id="KW-1185">Reference proteome</keyword>